<dbReference type="PATRIC" id="fig|45067.4.peg.1646"/>
<dbReference type="AlphaFoldDB" id="A0A0W0VMN3"/>
<organism evidence="3 4">
    <name type="scientific">Legionella lansingensis</name>
    <dbReference type="NCBI Taxonomy" id="45067"/>
    <lineage>
        <taxon>Bacteria</taxon>
        <taxon>Pseudomonadati</taxon>
        <taxon>Pseudomonadota</taxon>
        <taxon>Gammaproteobacteria</taxon>
        <taxon>Legionellales</taxon>
        <taxon>Legionellaceae</taxon>
        <taxon>Legionella</taxon>
    </lineage>
</organism>
<evidence type="ECO:0000313" key="3">
    <source>
        <dbReference type="EMBL" id="KTD21408.1"/>
    </source>
</evidence>
<evidence type="ECO:0000313" key="4">
    <source>
        <dbReference type="Proteomes" id="UP000054869"/>
    </source>
</evidence>
<sequence>MKNFLKLGLPALLASSSAFCVGTPADGWYAGLFLVGSYVPTADFTLTPAQFFTLNFTSPSSIAIYNATLVPPATAVPFPTSPNGEIKYSFGGGVGGQAGYRWCGFRFEGELLFNYNTFKSLNIGGVTFGQQYVTTTVTTSAGTVTFFTNPYSMSGHTQLISGLFNVLYDFYRYDSDQVGWFPYLGAGIGYANVQNQWVLNINSFNAAGQFFTPVIRINDSESTPVGQAIVGLGYQMDDYFSVFADYRYLTSRQLKTTNDRLVFHTLNFGFNYWFNA</sequence>
<dbReference type="InterPro" id="IPR011250">
    <property type="entry name" value="OMP/PagP_B-barrel"/>
</dbReference>
<dbReference type="STRING" id="45067.Llan_1571"/>
<name>A0A0W0VMN3_9GAMM</name>
<keyword evidence="4" id="KW-1185">Reference proteome</keyword>
<dbReference type="EMBL" id="LNYI01000032">
    <property type="protein sequence ID" value="KTD21408.1"/>
    <property type="molecule type" value="Genomic_DNA"/>
</dbReference>
<comment type="caution">
    <text evidence="3">The sequence shown here is derived from an EMBL/GenBank/DDBJ whole genome shotgun (WGS) entry which is preliminary data.</text>
</comment>
<proteinExistence type="predicted"/>
<accession>A0A0W0VMN3</accession>
<protein>
    <recommendedName>
        <fullName evidence="2">Msp4/OMP-like domain-containing protein</fullName>
    </recommendedName>
</protein>
<keyword evidence="1" id="KW-0732">Signal</keyword>
<dbReference type="RefSeq" id="WP_028373818.1">
    <property type="nucleotide sequence ID" value="NZ_CAAAJD010000028.1"/>
</dbReference>
<feature type="domain" description="Msp4/OMP-like" evidence="2">
    <location>
        <begin position="92"/>
        <end position="194"/>
    </location>
</feature>
<feature type="chain" id="PRO_5006914910" description="Msp4/OMP-like domain-containing protein" evidence="1">
    <location>
        <begin position="21"/>
        <end position="276"/>
    </location>
</feature>
<dbReference type="OrthoDB" id="5647185at2"/>
<feature type="signal peptide" evidence="1">
    <location>
        <begin position="1"/>
        <end position="20"/>
    </location>
</feature>
<dbReference type="Gene3D" id="2.40.160.20">
    <property type="match status" value="1"/>
</dbReference>
<dbReference type="SUPFAM" id="SSF56925">
    <property type="entry name" value="OMPA-like"/>
    <property type="match status" value="1"/>
</dbReference>
<reference evidence="3 4" key="1">
    <citation type="submission" date="2015-11" db="EMBL/GenBank/DDBJ databases">
        <title>Genomic analysis of 38 Legionella species identifies large and diverse effector repertoires.</title>
        <authorList>
            <person name="Burstein D."/>
            <person name="Amaro F."/>
            <person name="Zusman T."/>
            <person name="Lifshitz Z."/>
            <person name="Cohen O."/>
            <person name="Gilbert J.A."/>
            <person name="Pupko T."/>
            <person name="Shuman H.A."/>
            <person name="Segal G."/>
        </authorList>
    </citation>
    <scope>NUCLEOTIDE SEQUENCE [LARGE SCALE GENOMIC DNA]</scope>
    <source>
        <strain evidence="3 4">ATCC 49751</strain>
    </source>
</reference>
<evidence type="ECO:0000259" key="2">
    <source>
        <dbReference type="Pfam" id="PF01617"/>
    </source>
</evidence>
<dbReference type="InterPro" id="IPR002566">
    <property type="entry name" value="Msp4_OMP-like"/>
</dbReference>
<dbReference type="Pfam" id="PF01617">
    <property type="entry name" value="Surface_Ag_2"/>
    <property type="match status" value="1"/>
</dbReference>
<dbReference type="eggNOG" id="COG3637">
    <property type="taxonomic scope" value="Bacteria"/>
</dbReference>
<evidence type="ECO:0000256" key="1">
    <source>
        <dbReference type="SAM" id="SignalP"/>
    </source>
</evidence>
<dbReference type="Proteomes" id="UP000054869">
    <property type="component" value="Unassembled WGS sequence"/>
</dbReference>
<gene>
    <name evidence="3" type="ORF">Llan_1571</name>
</gene>